<sequence>MSHGSVFAHTTVWQLYNHCSSAFVQIYLRHANARGDESSHCLTDFLLRSDGFGRVQLENAMSGKFICFNKRHHLTVRADGSDKKCYFHERLTRSGYIQFQSIWKPYLYLGFNRKGKFQDAGKLMTKPKCFNFSKLKRTVLSTRFIQCSSAKRGLNHAANDAAASNALNQRLLYKFARESLLRRIRA</sequence>
<gene>
    <name evidence="2" type="ORF">AB6A40_003385</name>
</gene>
<name>A0ABD6EH16_9BILA</name>
<evidence type="ECO:0008006" key="4">
    <source>
        <dbReference type="Google" id="ProtNLM"/>
    </source>
</evidence>
<dbReference type="SMART" id="SM00442">
    <property type="entry name" value="FGF"/>
    <property type="match status" value="1"/>
</dbReference>
<dbReference type="Proteomes" id="UP001608902">
    <property type="component" value="Unassembled WGS sequence"/>
</dbReference>
<dbReference type="Pfam" id="PF00167">
    <property type="entry name" value="FGF"/>
    <property type="match status" value="1"/>
</dbReference>
<protein>
    <recommendedName>
        <fullName evidence="4">Fibroblast growth factor 17</fullName>
    </recommendedName>
</protein>
<dbReference type="PANTHER" id="PTHR11486">
    <property type="entry name" value="FIBROBLAST GROWTH FACTOR"/>
    <property type="match status" value="1"/>
</dbReference>
<proteinExistence type="inferred from homology"/>
<comment type="caution">
    <text evidence="2">The sequence shown here is derived from an EMBL/GenBank/DDBJ whole genome shotgun (WGS) entry which is preliminary data.</text>
</comment>
<evidence type="ECO:0000256" key="1">
    <source>
        <dbReference type="ARBA" id="ARBA00007936"/>
    </source>
</evidence>
<keyword evidence="3" id="KW-1185">Reference proteome</keyword>
<evidence type="ECO:0000313" key="3">
    <source>
        <dbReference type="Proteomes" id="UP001608902"/>
    </source>
</evidence>
<organism evidence="2 3">
    <name type="scientific">Gnathostoma spinigerum</name>
    <dbReference type="NCBI Taxonomy" id="75299"/>
    <lineage>
        <taxon>Eukaryota</taxon>
        <taxon>Metazoa</taxon>
        <taxon>Ecdysozoa</taxon>
        <taxon>Nematoda</taxon>
        <taxon>Chromadorea</taxon>
        <taxon>Rhabditida</taxon>
        <taxon>Spirurina</taxon>
        <taxon>Gnathostomatomorpha</taxon>
        <taxon>Gnathostomatoidea</taxon>
        <taxon>Gnathostomatidae</taxon>
        <taxon>Gnathostoma</taxon>
    </lineage>
</organism>
<accession>A0ABD6EH16</accession>
<dbReference type="Gene3D" id="2.80.10.50">
    <property type="match status" value="1"/>
</dbReference>
<reference evidence="2 3" key="1">
    <citation type="submission" date="2024-08" db="EMBL/GenBank/DDBJ databases">
        <title>Gnathostoma spinigerum genome.</title>
        <authorList>
            <person name="Gonzalez-Bertolin B."/>
            <person name="Monzon S."/>
            <person name="Zaballos A."/>
            <person name="Jimenez P."/>
            <person name="Dekumyoy P."/>
            <person name="Varona S."/>
            <person name="Cuesta I."/>
            <person name="Sumanam S."/>
            <person name="Adisakwattana P."/>
            <person name="Gasser R.B."/>
            <person name="Hernandez-Gonzalez A."/>
            <person name="Young N.D."/>
            <person name="Perteguer M.J."/>
        </authorList>
    </citation>
    <scope>NUCLEOTIDE SEQUENCE [LARGE SCALE GENOMIC DNA]</scope>
    <source>
        <strain evidence="2">AL3</strain>
        <tissue evidence="2">Liver</tissue>
    </source>
</reference>
<dbReference type="EMBL" id="JBGFUD010001720">
    <property type="protein sequence ID" value="MFH4976676.1"/>
    <property type="molecule type" value="Genomic_DNA"/>
</dbReference>
<evidence type="ECO:0000313" key="2">
    <source>
        <dbReference type="EMBL" id="MFH4976676.1"/>
    </source>
</evidence>
<dbReference type="CDD" id="cd23307">
    <property type="entry name" value="beta-trefoil_FGF8-like"/>
    <property type="match status" value="1"/>
</dbReference>
<dbReference type="InterPro" id="IPR008996">
    <property type="entry name" value="IL1/FGF"/>
</dbReference>
<dbReference type="SUPFAM" id="SSF50353">
    <property type="entry name" value="Cytokine"/>
    <property type="match status" value="1"/>
</dbReference>
<dbReference type="AlphaFoldDB" id="A0ABD6EH16"/>
<comment type="similarity">
    <text evidence="1">Belongs to the heparin-binding growth factors family.</text>
</comment>
<dbReference type="InterPro" id="IPR002209">
    <property type="entry name" value="Fibroblast_GF_fam"/>
</dbReference>